<dbReference type="Proteomes" id="UP000061809">
    <property type="component" value="Chromosome"/>
</dbReference>
<dbReference type="PATRIC" id="fig|246787.4.peg.2988"/>
<dbReference type="AlphaFoldDB" id="A0A0P0FRB4"/>
<protein>
    <submittedName>
        <fullName evidence="1">Uncharacterized protein</fullName>
    </submittedName>
</protein>
<name>A0A0P0FRB4_9BACE</name>
<dbReference type="KEGG" id="bcel:BcellWH2_02891"/>
<gene>
    <name evidence="1" type="ORF">BcellWH2_02891</name>
</gene>
<accession>A0A0P0FRB4</accession>
<sequence length="35" mass="4306">MLFHKKTFIFAPENEMWKDLSSLQPQKKMLKHILF</sequence>
<evidence type="ECO:0000313" key="2">
    <source>
        <dbReference type="Proteomes" id="UP000061809"/>
    </source>
</evidence>
<organism evidence="1 2">
    <name type="scientific">Bacteroides cellulosilyticus</name>
    <dbReference type="NCBI Taxonomy" id="246787"/>
    <lineage>
        <taxon>Bacteria</taxon>
        <taxon>Pseudomonadati</taxon>
        <taxon>Bacteroidota</taxon>
        <taxon>Bacteroidia</taxon>
        <taxon>Bacteroidales</taxon>
        <taxon>Bacteroidaceae</taxon>
        <taxon>Bacteroides</taxon>
    </lineage>
</organism>
<evidence type="ECO:0000313" key="1">
    <source>
        <dbReference type="EMBL" id="ALJ60130.1"/>
    </source>
</evidence>
<dbReference type="EMBL" id="CP012801">
    <property type="protein sequence ID" value="ALJ60130.1"/>
    <property type="molecule type" value="Genomic_DNA"/>
</dbReference>
<reference evidence="1 2" key="1">
    <citation type="journal article" date="2015" name="Science">
        <title>Genetic determinants of in vivo fitness and diet responsiveness in multiple human gut Bacteroides.</title>
        <authorList>
            <person name="Wu M."/>
            <person name="McNulty N.P."/>
            <person name="Rodionov D.A."/>
            <person name="Khoroshkin M.S."/>
            <person name="Griffin N.W."/>
            <person name="Cheng J."/>
            <person name="Latreille P."/>
            <person name="Kerstetter R.A."/>
            <person name="Terrapon N."/>
            <person name="Henrissat B."/>
            <person name="Osterman A.L."/>
            <person name="Gordon J.I."/>
        </authorList>
    </citation>
    <scope>NUCLEOTIDE SEQUENCE [LARGE SCALE GENOMIC DNA]</scope>
    <source>
        <strain evidence="1 2">WH2</strain>
    </source>
</reference>
<proteinExistence type="predicted"/>